<protein>
    <recommendedName>
        <fullName evidence="4">CCHC-type domain-containing protein</fullName>
    </recommendedName>
</protein>
<feature type="domain" description="CCHC-type" evidence="4">
    <location>
        <begin position="246"/>
        <end position="261"/>
    </location>
</feature>
<feature type="domain" description="CCHC-type" evidence="4">
    <location>
        <begin position="225"/>
        <end position="240"/>
    </location>
</feature>
<evidence type="ECO:0000313" key="6">
    <source>
        <dbReference type="Proteomes" id="UP000759131"/>
    </source>
</evidence>
<evidence type="ECO:0000256" key="1">
    <source>
        <dbReference type="ARBA" id="ARBA00022884"/>
    </source>
</evidence>
<keyword evidence="6" id="KW-1185">Reference proteome</keyword>
<feature type="compositionally biased region" description="Gly residues" evidence="3">
    <location>
        <begin position="146"/>
        <end position="173"/>
    </location>
</feature>
<name>A0A7R9LMH7_9ACAR</name>
<dbReference type="InterPro" id="IPR036875">
    <property type="entry name" value="Znf_CCHC_sf"/>
</dbReference>
<dbReference type="InterPro" id="IPR035979">
    <property type="entry name" value="RBD_domain_sf"/>
</dbReference>
<keyword evidence="1" id="KW-0694">RNA-binding</keyword>
<dbReference type="InterPro" id="IPR001878">
    <property type="entry name" value="Znf_CCHC"/>
</dbReference>
<dbReference type="Proteomes" id="UP000759131">
    <property type="component" value="Unassembled WGS sequence"/>
</dbReference>
<dbReference type="EMBL" id="CAJPIZ010031212">
    <property type="protein sequence ID" value="CAG2120065.1"/>
    <property type="molecule type" value="Genomic_DNA"/>
</dbReference>
<feature type="region of interest" description="Disordered" evidence="3">
    <location>
        <begin position="203"/>
        <end position="222"/>
    </location>
</feature>
<dbReference type="AlphaFoldDB" id="A0A7R9LMH7"/>
<organism evidence="5">
    <name type="scientific">Medioppia subpectinata</name>
    <dbReference type="NCBI Taxonomy" id="1979941"/>
    <lineage>
        <taxon>Eukaryota</taxon>
        <taxon>Metazoa</taxon>
        <taxon>Ecdysozoa</taxon>
        <taxon>Arthropoda</taxon>
        <taxon>Chelicerata</taxon>
        <taxon>Arachnida</taxon>
        <taxon>Acari</taxon>
        <taxon>Acariformes</taxon>
        <taxon>Sarcoptiformes</taxon>
        <taxon>Oribatida</taxon>
        <taxon>Brachypylina</taxon>
        <taxon>Oppioidea</taxon>
        <taxon>Oppiidae</taxon>
        <taxon>Medioppia</taxon>
    </lineage>
</organism>
<dbReference type="InterPro" id="IPR012677">
    <property type="entry name" value="Nucleotide-bd_a/b_plait_sf"/>
</dbReference>
<proteinExistence type="predicted"/>
<dbReference type="GO" id="GO:0003723">
    <property type="term" value="F:RNA binding"/>
    <property type="evidence" value="ECO:0007669"/>
    <property type="project" value="UniProtKB-KW"/>
</dbReference>
<dbReference type="Gene3D" id="4.10.60.10">
    <property type="entry name" value="Zinc finger, CCHC-type"/>
    <property type="match status" value="3"/>
</dbReference>
<dbReference type="GO" id="GO:0008270">
    <property type="term" value="F:zinc ion binding"/>
    <property type="evidence" value="ECO:0007669"/>
    <property type="project" value="UniProtKB-KW"/>
</dbReference>
<keyword evidence="2" id="KW-0479">Metal-binding</keyword>
<gene>
    <name evidence="5" type="ORF">OSB1V03_LOCUS20012</name>
</gene>
<dbReference type="Pfam" id="PF00076">
    <property type="entry name" value="RRM_1"/>
    <property type="match status" value="1"/>
</dbReference>
<evidence type="ECO:0000259" key="4">
    <source>
        <dbReference type="PROSITE" id="PS50158"/>
    </source>
</evidence>
<dbReference type="OrthoDB" id="6509691at2759"/>
<dbReference type="InterPro" id="IPR000504">
    <property type="entry name" value="RRM_dom"/>
</dbReference>
<dbReference type="EMBL" id="OC885787">
    <property type="protein sequence ID" value="CAD7644343.1"/>
    <property type="molecule type" value="Genomic_DNA"/>
</dbReference>
<keyword evidence="2" id="KW-0862">Zinc</keyword>
<dbReference type="Pfam" id="PF00098">
    <property type="entry name" value="zf-CCHC"/>
    <property type="match status" value="3"/>
</dbReference>
<dbReference type="InterPro" id="IPR051714">
    <property type="entry name" value="Znf_CCHC_NABP"/>
</dbReference>
<dbReference type="SMART" id="SM00343">
    <property type="entry name" value="ZnF_C2HC"/>
    <property type="match status" value="3"/>
</dbReference>
<evidence type="ECO:0000313" key="5">
    <source>
        <dbReference type="EMBL" id="CAD7644343.1"/>
    </source>
</evidence>
<dbReference type="Gene3D" id="3.30.70.330">
    <property type="match status" value="1"/>
</dbReference>
<keyword evidence="2" id="KW-0863">Zinc-finger</keyword>
<feature type="compositionally biased region" description="Basic and acidic residues" evidence="3">
    <location>
        <begin position="119"/>
        <end position="129"/>
    </location>
</feature>
<feature type="domain" description="CCHC-type" evidence="4">
    <location>
        <begin position="196"/>
        <end position="211"/>
    </location>
</feature>
<dbReference type="PANTHER" id="PTHR23002">
    <property type="entry name" value="ZINC FINGER CCHC DOMAIN CONTAINING PROTEIN"/>
    <property type="match status" value="1"/>
</dbReference>
<dbReference type="SUPFAM" id="SSF54928">
    <property type="entry name" value="RNA-binding domain, RBD"/>
    <property type="match status" value="1"/>
</dbReference>
<dbReference type="SUPFAM" id="SSF57756">
    <property type="entry name" value="Retrovirus zinc finger-like domains"/>
    <property type="match status" value="2"/>
</dbReference>
<evidence type="ECO:0000256" key="3">
    <source>
        <dbReference type="SAM" id="MobiDB-lite"/>
    </source>
</evidence>
<dbReference type="PROSITE" id="PS50158">
    <property type="entry name" value="ZF_CCHC"/>
    <property type="match status" value="3"/>
</dbReference>
<feature type="non-terminal residue" evidence="5">
    <location>
        <position position="266"/>
    </location>
</feature>
<feature type="region of interest" description="Disordered" evidence="3">
    <location>
        <begin position="119"/>
        <end position="192"/>
    </location>
</feature>
<reference evidence="5" key="1">
    <citation type="submission" date="2020-11" db="EMBL/GenBank/DDBJ databases">
        <authorList>
            <person name="Tran Van P."/>
        </authorList>
    </citation>
    <scope>NUCLEOTIDE SEQUENCE</scope>
</reference>
<accession>A0A7R9LMH7</accession>
<evidence type="ECO:0000256" key="2">
    <source>
        <dbReference type="PROSITE-ProRule" id="PRU00047"/>
    </source>
</evidence>
<sequence>MAFWDTEPADPCASKANTSLKDVLNTSNAFNGLVVPTSGWQLEIMKMPFTTKLEDIQNIFAKYGAIDKIGLIFKLKDSSVNCYVSYEKESVATEALKEDGKVLGADSISVFKFIDQNGDKGNKRLRTEETTASGGDEWGASTTTNSGGGGGGDWGSSSGGGGGGGGGGWGSSSGGDSAPRGRGRGRGGGGGGGRSCFNCGEEGHMSRECPQPRKGGGGGGGSRACFRCGEEGHMSRECPKGGGRGCFNCGEEGHMSRECPKPRAQR</sequence>